<proteinExistence type="predicted"/>
<dbReference type="OrthoDB" id="10039103at2759"/>
<protein>
    <recommendedName>
        <fullName evidence="4">Glucose-repressible protein</fullName>
    </recommendedName>
</protein>
<feature type="compositionally biased region" description="Basic and acidic residues" evidence="1">
    <location>
        <begin position="108"/>
        <end position="122"/>
    </location>
</feature>
<comment type="caution">
    <text evidence="2">The sequence shown here is derived from an EMBL/GenBank/DDBJ whole genome shotgun (WGS) entry which is preliminary data.</text>
</comment>
<evidence type="ECO:0000256" key="1">
    <source>
        <dbReference type="SAM" id="MobiDB-lite"/>
    </source>
</evidence>
<dbReference type="InterPro" id="IPR020100">
    <property type="entry name" value="Glc-repressible_Grg1"/>
</dbReference>
<feature type="region of interest" description="Disordered" evidence="1">
    <location>
        <begin position="75"/>
        <end position="129"/>
    </location>
</feature>
<evidence type="ECO:0000313" key="2">
    <source>
        <dbReference type="EMBL" id="PQK11880.1"/>
    </source>
</evidence>
<dbReference type="PANTHER" id="PTHR38789:SF1">
    <property type="entry name" value="GLUCOSE-REPRESSIBLE GENE PROTEIN-RELATED"/>
    <property type="match status" value="1"/>
</dbReference>
<sequence>MNPLTLFASPLPVFSCLYKSHLCAQISHLSSISSTQFLQTKQTSNLSNNQTIKQSNNPITMDSIKQGVNYVSEQAQKATSGTSKEANKEVAKDSNANTGTRLNAAKDAVGDKINESGHDAKASAHKQQI</sequence>
<evidence type="ECO:0000313" key="3">
    <source>
        <dbReference type="Proteomes" id="UP000237441"/>
    </source>
</evidence>
<feature type="compositionally biased region" description="Polar residues" evidence="1">
    <location>
        <begin position="75"/>
        <end position="84"/>
    </location>
</feature>
<dbReference type="PANTHER" id="PTHR38789">
    <property type="entry name" value="REPRESSIBLE PROTEIN GRG1, PUTATIVE (AFU_ORTHOLOGUE AFUA_5G14210)-RELATED"/>
    <property type="match status" value="1"/>
</dbReference>
<dbReference type="Proteomes" id="UP000237441">
    <property type="component" value="Unassembled WGS sequence"/>
</dbReference>
<gene>
    <name evidence="2" type="ORF">BB8028_0003g05010</name>
</gene>
<accession>A0A2S7Y6V0</accession>
<dbReference type="Pfam" id="PF11034">
    <property type="entry name" value="Grg1"/>
    <property type="match status" value="1"/>
</dbReference>
<name>A0A2S7Y6V0_BEABA</name>
<reference evidence="2 3" key="1">
    <citation type="submission" date="2016-07" db="EMBL/GenBank/DDBJ databases">
        <title>Comparative genomics of the entomopathogenic fungus Beauveria bassiana.</title>
        <authorList>
            <person name="Valero Jimenez C.A."/>
            <person name="Zwaan B.J."/>
            <person name="Van Kan J.A."/>
            <person name="Takken W."/>
            <person name="Debets A.J."/>
            <person name="Schoustra S.E."/>
            <person name="Koenraadt C.J."/>
        </authorList>
    </citation>
    <scope>NUCLEOTIDE SEQUENCE [LARGE SCALE GENOMIC DNA]</scope>
    <source>
        <strain evidence="2 3">ARSEF 8028</strain>
    </source>
</reference>
<organism evidence="2 3">
    <name type="scientific">Beauveria bassiana</name>
    <name type="common">White muscardine disease fungus</name>
    <name type="synonym">Tritirachium shiotae</name>
    <dbReference type="NCBI Taxonomy" id="176275"/>
    <lineage>
        <taxon>Eukaryota</taxon>
        <taxon>Fungi</taxon>
        <taxon>Dikarya</taxon>
        <taxon>Ascomycota</taxon>
        <taxon>Pezizomycotina</taxon>
        <taxon>Sordariomycetes</taxon>
        <taxon>Hypocreomycetidae</taxon>
        <taxon>Hypocreales</taxon>
        <taxon>Cordycipitaceae</taxon>
        <taxon>Beauveria</taxon>
    </lineage>
</organism>
<evidence type="ECO:0008006" key="4">
    <source>
        <dbReference type="Google" id="ProtNLM"/>
    </source>
</evidence>
<dbReference type="EMBL" id="JRHA01000003">
    <property type="protein sequence ID" value="PQK11880.1"/>
    <property type="molecule type" value="Genomic_DNA"/>
</dbReference>
<dbReference type="AlphaFoldDB" id="A0A2S7Y6V0"/>